<dbReference type="InterPro" id="IPR053135">
    <property type="entry name" value="AKR2_Oxidoreductase"/>
</dbReference>
<dbReference type="InterPro" id="IPR036812">
    <property type="entry name" value="NAD(P)_OxRdtase_dom_sf"/>
</dbReference>
<dbReference type="InterPro" id="IPR023210">
    <property type="entry name" value="NADP_OxRdtase_dom"/>
</dbReference>
<reference evidence="2" key="1">
    <citation type="submission" date="2023-02" db="EMBL/GenBank/DDBJ databases">
        <title>Description of Roseinatronobacter alkalisoli sp. nov., an alkaliphilic bacerium isolated from soda soil.</title>
        <authorList>
            <person name="Wei W."/>
        </authorList>
    </citation>
    <scope>NUCLEOTIDE SEQUENCE</scope>
    <source>
        <strain evidence="2">HJB301</strain>
    </source>
</reference>
<evidence type="ECO:0000313" key="3">
    <source>
        <dbReference type="Proteomes" id="UP001431784"/>
    </source>
</evidence>
<dbReference type="SUPFAM" id="SSF51430">
    <property type="entry name" value="NAD(P)-linked oxidoreductase"/>
    <property type="match status" value="1"/>
</dbReference>
<evidence type="ECO:0000313" key="2">
    <source>
        <dbReference type="EMBL" id="MDD7971965.1"/>
    </source>
</evidence>
<dbReference type="PANTHER" id="PTHR43312">
    <property type="entry name" value="D-THREO-ALDOSE 1-DEHYDROGENASE"/>
    <property type="match status" value="1"/>
</dbReference>
<protein>
    <submittedName>
        <fullName evidence="2">Aldo/keto reductase</fullName>
    </submittedName>
</protein>
<accession>A0ABT5TA20</accession>
<dbReference type="PANTHER" id="PTHR43312:SF1">
    <property type="entry name" value="NADP-DEPENDENT OXIDOREDUCTASE DOMAIN-CONTAINING PROTEIN"/>
    <property type="match status" value="1"/>
</dbReference>
<name>A0ABT5TA20_9RHOB</name>
<comment type="caution">
    <text evidence="2">The sequence shown here is derived from an EMBL/GenBank/DDBJ whole genome shotgun (WGS) entry which is preliminary data.</text>
</comment>
<keyword evidence="3" id="KW-1185">Reference proteome</keyword>
<gene>
    <name evidence="2" type="ORF">PUT78_12735</name>
</gene>
<proteinExistence type="predicted"/>
<dbReference type="CDD" id="cd19095">
    <property type="entry name" value="AKR_PA4992-like"/>
    <property type="match status" value="1"/>
</dbReference>
<feature type="domain" description="NADP-dependent oxidoreductase" evidence="1">
    <location>
        <begin position="6"/>
        <end position="207"/>
    </location>
</feature>
<sequence length="251" mass="27168">MRPNVELGLGLLSIGRNWGVHNSQPPLQHVAMQLLQDAHTLGIRCFDTAPAYGDSERLLGQFLANLTIEERAQLVISTKMGEFWAGEGNSTRVCHDADELCRSIDQSLRLLGRIDILQIHKASAETLRSPGIVTAITHARNNGITSFGASVSDIPSARLAMEIGLFDWLQFPFSATNSQFSEIFEELADASIRALINRPLAMGQLAAGSQITAAFSFILSSNLPAGSVILTGTGSPLHLRENFKAFAGARR</sequence>
<dbReference type="RefSeq" id="WP_274352645.1">
    <property type="nucleotide sequence ID" value="NZ_JAQZSM010000011.1"/>
</dbReference>
<evidence type="ECO:0000259" key="1">
    <source>
        <dbReference type="Pfam" id="PF00248"/>
    </source>
</evidence>
<organism evidence="2 3">
    <name type="scientific">Roseinatronobacter alkalisoli</name>
    <dbReference type="NCBI Taxonomy" id="3028235"/>
    <lineage>
        <taxon>Bacteria</taxon>
        <taxon>Pseudomonadati</taxon>
        <taxon>Pseudomonadota</taxon>
        <taxon>Alphaproteobacteria</taxon>
        <taxon>Rhodobacterales</taxon>
        <taxon>Paracoccaceae</taxon>
        <taxon>Roseinatronobacter</taxon>
    </lineage>
</organism>
<dbReference type="Pfam" id="PF00248">
    <property type="entry name" value="Aldo_ket_red"/>
    <property type="match status" value="1"/>
</dbReference>
<dbReference type="Proteomes" id="UP001431784">
    <property type="component" value="Unassembled WGS sequence"/>
</dbReference>
<dbReference type="EMBL" id="JAQZSM010000011">
    <property type="protein sequence ID" value="MDD7971965.1"/>
    <property type="molecule type" value="Genomic_DNA"/>
</dbReference>
<dbReference type="Gene3D" id="3.20.20.100">
    <property type="entry name" value="NADP-dependent oxidoreductase domain"/>
    <property type="match status" value="1"/>
</dbReference>